<evidence type="ECO:0000256" key="1">
    <source>
        <dbReference type="ARBA" id="ARBA00008535"/>
    </source>
</evidence>
<dbReference type="GO" id="GO:0005525">
    <property type="term" value="F:GTP binding"/>
    <property type="evidence" value="ECO:0007669"/>
    <property type="project" value="UniProtKB-KW"/>
</dbReference>
<dbReference type="PANTHER" id="PTHR10903">
    <property type="entry name" value="GTPASE, IMAP FAMILY MEMBER-RELATED"/>
    <property type="match status" value="1"/>
</dbReference>
<feature type="compositionally biased region" description="Low complexity" evidence="5">
    <location>
        <begin position="288"/>
        <end position="302"/>
    </location>
</feature>
<evidence type="ECO:0000256" key="2">
    <source>
        <dbReference type="ARBA" id="ARBA00022741"/>
    </source>
</evidence>
<evidence type="ECO:0000256" key="5">
    <source>
        <dbReference type="SAM" id="MobiDB-lite"/>
    </source>
</evidence>
<dbReference type="InterPro" id="IPR027417">
    <property type="entry name" value="P-loop_NTPase"/>
</dbReference>
<organism evidence="7 8">
    <name type="scientific">Elysia marginata</name>
    <dbReference type="NCBI Taxonomy" id="1093978"/>
    <lineage>
        <taxon>Eukaryota</taxon>
        <taxon>Metazoa</taxon>
        <taxon>Spiralia</taxon>
        <taxon>Lophotrochozoa</taxon>
        <taxon>Mollusca</taxon>
        <taxon>Gastropoda</taxon>
        <taxon>Heterobranchia</taxon>
        <taxon>Euthyneura</taxon>
        <taxon>Panpulmonata</taxon>
        <taxon>Sacoglossa</taxon>
        <taxon>Placobranchoidea</taxon>
        <taxon>Plakobranchidae</taxon>
        <taxon>Elysia</taxon>
    </lineage>
</organism>
<keyword evidence="3" id="KW-0342">GTP-binding</keyword>
<keyword evidence="4" id="KW-0175">Coiled coil</keyword>
<feature type="coiled-coil region" evidence="4">
    <location>
        <begin position="227"/>
        <end position="286"/>
    </location>
</feature>
<dbReference type="PANTHER" id="PTHR10903:SF184">
    <property type="entry name" value="GTP-BINDING PROTEIN A"/>
    <property type="match status" value="1"/>
</dbReference>
<keyword evidence="8" id="KW-1185">Reference proteome</keyword>
<comment type="caution">
    <text evidence="7">The sequence shown here is derived from an EMBL/GenBank/DDBJ whole genome shotgun (WGS) entry which is preliminary data.</text>
</comment>
<feature type="region of interest" description="Disordered" evidence="5">
    <location>
        <begin position="288"/>
        <end position="318"/>
    </location>
</feature>
<feature type="domain" description="AIG1-type G" evidence="6">
    <location>
        <begin position="5"/>
        <end position="139"/>
    </location>
</feature>
<dbReference type="EMBL" id="BMAT01002802">
    <property type="protein sequence ID" value="GFS14405.1"/>
    <property type="molecule type" value="Genomic_DNA"/>
</dbReference>
<evidence type="ECO:0000256" key="4">
    <source>
        <dbReference type="SAM" id="Coils"/>
    </source>
</evidence>
<accession>A0AAV4IXR0</accession>
<dbReference type="Pfam" id="PF04548">
    <property type="entry name" value="AIG1"/>
    <property type="match status" value="1"/>
</dbReference>
<sequence>MEQAMMANPRGYHAFLLTVRFGCRFTAEDKDVIRFLKHIFGHDFVRRFCILVMTCGDNFERESEETGQTFSQWCAEQTDVFQELLKECNNRVVLFDNVTRDEAKRNAQIDRLLAVVNGLQAQGHRYTDRNFELAQAARQRAVVESRKPVIQDYLLQETSLILQKLVEVRDNLHGQDPISFLQSLLQRCDRLKVDLLREDNGTGALGELRRRLAGVRNEVQGALSIHLALAEERRIIAQRQRDMIERQQRDMQLQQQYYQNQIALQNQQFQQNRAADSNNLAQQQQQFNAAESASQARQQELQDAIQAQRPAIDQSTQQFSDAYTQARTESNSSWLGKVFGFFRWLFGFGPR</sequence>
<keyword evidence="2" id="KW-0547">Nucleotide-binding</keyword>
<evidence type="ECO:0000313" key="7">
    <source>
        <dbReference type="EMBL" id="GFS14405.1"/>
    </source>
</evidence>
<dbReference type="AlphaFoldDB" id="A0AAV4IXR0"/>
<dbReference type="Gene3D" id="3.40.50.300">
    <property type="entry name" value="P-loop containing nucleotide triphosphate hydrolases"/>
    <property type="match status" value="1"/>
</dbReference>
<name>A0AAV4IXR0_9GAST</name>
<evidence type="ECO:0000259" key="6">
    <source>
        <dbReference type="Pfam" id="PF04548"/>
    </source>
</evidence>
<protein>
    <submittedName>
        <fullName evidence="7">Immune-associated nucleotide-binding protein 10</fullName>
    </submittedName>
</protein>
<gene>
    <name evidence="7" type="ORF">ElyMa_001422700</name>
</gene>
<evidence type="ECO:0000313" key="8">
    <source>
        <dbReference type="Proteomes" id="UP000762676"/>
    </source>
</evidence>
<dbReference type="InterPro" id="IPR006703">
    <property type="entry name" value="G_AIG1"/>
</dbReference>
<dbReference type="InterPro" id="IPR045058">
    <property type="entry name" value="GIMA/IAN/Toc"/>
</dbReference>
<reference evidence="7 8" key="1">
    <citation type="journal article" date="2021" name="Elife">
        <title>Chloroplast acquisition without the gene transfer in kleptoplastic sea slugs, Plakobranchus ocellatus.</title>
        <authorList>
            <person name="Maeda T."/>
            <person name="Takahashi S."/>
            <person name="Yoshida T."/>
            <person name="Shimamura S."/>
            <person name="Takaki Y."/>
            <person name="Nagai Y."/>
            <person name="Toyoda A."/>
            <person name="Suzuki Y."/>
            <person name="Arimoto A."/>
            <person name="Ishii H."/>
            <person name="Satoh N."/>
            <person name="Nishiyama T."/>
            <person name="Hasebe M."/>
            <person name="Maruyama T."/>
            <person name="Minagawa J."/>
            <person name="Obokata J."/>
            <person name="Shigenobu S."/>
        </authorList>
    </citation>
    <scope>NUCLEOTIDE SEQUENCE [LARGE SCALE GENOMIC DNA]</scope>
</reference>
<evidence type="ECO:0000256" key="3">
    <source>
        <dbReference type="ARBA" id="ARBA00023134"/>
    </source>
</evidence>
<proteinExistence type="inferred from homology"/>
<comment type="similarity">
    <text evidence="1">Belongs to the TRAFAC class TrmE-Era-EngA-EngB-Septin-like GTPase superfamily. AIG1/Toc34/Toc159-like paraseptin GTPase family. IAN subfamily.</text>
</comment>
<dbReference type="Proteomes" id="UP000762676">
    <property type="component" value="Unassembled WGS sequence"/>
</dbReference>